<accession>A0AAW1RE69</accession>
<reference evidence="1 2" key="1">
    <citation type="journal article" date="2024" name="Nat. Commun.">
        <title>Phylogenomics reveals the evolutionary origins of lichenization in chlorophyte algae.</title>
        <authorList>
            <person name="Puginier C."/>
            <person name="Libourel C."/>
            <person name="Otte J."/>
            <person name="Skaloud P."/>
            <person name="Haon M."/>
            <person name="Grisel S."/>
            <person name="Petersen M."/>
            <person name="Berrin J.G."/>
            <person name="Delaux P.M."/>
            <person name="Dal Grande F."/>
            <person name="Keller J."/>
        </authorList>
    </citation>
    <scope>NUCLEOTIDE SEQUENCE [LARGE SCALE GENOMIC DNA]</scope>
    <source>
        <strain evidence="1 2">SAG 2145</strain>
    </source>
</reference>
<name>A0AAW1RE69_9CHLO</name>
<evidence type="ECO:0000313" key="2">
    <source>
        <dbReference type="Proteomes" id="UP001438707"/>
    </source>
</evidence>
<organism evidence="1 2">
    <name type="scientific">Apatococcus lobatus</name>
    <dbReference type="NCBI Taxonomy" id="904363"/>
    <lineage>
        <taxon>Eukaryota</taxon>
        <taxon>Viridiplantae</taxon>
        <taxon>Chlorophyta</taxon>
        <taxon>core chlorophytes</taxon>
        <taxon>Trebouxiophyceae</taxon>
        <taxon>Chlorellales</taxon>
        <taxon>Chlorellaceae</taxon>
        <taxon>Apatococcus</taxon>
    </lineage>
</organism>
<dbReference type="EMBL" id="JALJOS010000013">
    <property type="protein sequence ID" value="KAK9831755.1"/>
    <property type="molecule type" value="Genomic_DNA"/>
</dbReference>
<keyword evidence="2" id="KW-1185">Reference proteome</keyword>
<sequence length="85" mass="8976">MVVLASTDSLLYLGAGAKALQTTGLAMWKRVEACTPAAAAAALLDGASHLILRKQTRDIKPFLSSGEYPEKAAGCELWHGKMTDS</sequence>
<protein>
    <submittedName>
        <fullName evidence="1">Uncharacterized protein</fullName>
    </submittedName>
</protein>
<evidence type="ECO:0000313" key="1">
    <source>
        <dbReference type="EMBL" id="KAK9831755.1"/>
    </source>
</evidence>
<comment type="caution">
    <text evidence="1">The sequence shown here is derived from an EMBL/GenBank/DDBJ whole genome shotgun (WGS) entry which is preliminary data.</text>
</comment>
<dbReference type="AlphaFoldDB" id="A0AAW1RE69"/>
<dbReference type="Proteomes" id="UP001438707">
    <property type="component" value="Unassembled WGS sequence"/>
</dbReference>
<gene>
    <name evidence="1" type="ORF">WJX74_007986</name>
</gene>
<proteinExistence type="predicted"/>